<accession>A0AAW2ZLU5</accession>
<reference evidence="7 8" key="1">
    <citation type="submission" date="2024-03" db="EMBL/GenBank/DDBJ databases">
        <title>The Acrasis kona genome and developmental transcriptomes reveal deep origins of eukaryotic multicellular pathways.</title>
        <authorList>
            <person name="Sheikh S."/>
            <person name="Fu C.-J."/>
            <person name="Brown M.W."/>
            <person name="Baldauf S.L."/>
        </authorList>
    </citation>
    <scope>NUCLEOTIDE SEQUENCE [LARGE SCALE GENOMIC DNA]</scope>
    <source>
        <strain evidence="7 8">ATCC MYA-3509</strain>
    </source>
</reference>
<keyword evidence="5" id="KW-0333">Golgi apparatus</keyword>
<comment type="similarity">
    <text evidence="2 5">Belongs to the glycosyltransferase 10 family.</text>
</comment>
<dbReference type="InterPro" id="IPR038577">
    <property type="entry name" value="GT10-like_C_sf"/>
</dbReference>
<evidence type="ECO:0000259" key="6">
    <source>
        <dbReference type="Pfam" id="PF00852"/>
    </source>
</evidence>
<proteinExistence type="inferred from homology"/>
<evidence type="ECO:0000313" key="8">
    <source>
        <dbReference type="Proteomes" id="UP001431209"/>
    </source>
</evidence>
<keyword evidence="5" id="KW-0812">Transmembrane</keyword>
<name>A0AAW2ZLU5_9EUKA</name>
<dbReference type="InterPro" id="IPR055270">
    <property type="entry name" value="Glyco_tran_10_C"/>
</dbReference>
<sequence>MKMKRRTVMYSFVVFFVIIFTLKVMTIRINYTETPMNLFKHNMQKRTSGQYITRLLLTDVQEWFTDNAPVNKFRKCSVKCEAVYGDVSKQSNINYDMVLGFPFQVEREGRGYCSSPPNAALQFKKSPTPERYLRLFSQIFLEPVNDFAKCKDDHDGNFEKESIDVSINYHRNSTLLINYSSAFRIPVHKRSDLIKDMHKRYHGVCVFVSNCKYYGAEKRLKLLEELAEHIPMRSYGSCFHNADTKLNKTETIKDCMLYLSFENNQMEDYVTEKFYDGFIPAPAPLMVYRGAPNIDDFSPTRSDQHPSFVDANQFETMKDLASFLNDLLKDKERYDKYFDWRKTGDPKVDFSAKFLDHMNSDWNNFPCRLCAITAEMQEARKVLSTFGIQPLQNQIKIGQVLFEKMLKKVDSKHHEELYILYDKAYGRYWRRGNEKTDWNRLDYEDM</sequence>
<comment type="subcellular location">
    <subcellularLocation>
        <location evidence="5">Golgi apparatus</location>
        <location evidence="5">Golgi stack membrane</location>
        <topology evidence="5">Single-pass type II membrane protein</topology>
    </subcellularLocation>
</comment>
<dbReference type="Proteomes" id="UP001431209">
    <property type="component" value="Unassembled WGS sequence"/>
</dbReference>
<dbReference type="Gene3D" id="3.40.50.11660">
    <property type="entry name" value="Glycosyl transferase family 10, C-terminal domain"/>
    <property type="match status" value="1"/>
</dbReference>
<evidence type="ECO:0000256" key="3">
    <source>
        <dbReference type="ARBA" id="ARBA00022676"/>
    </source>
</evidence>
<comment type="pathway">
    <text evidence="1">Protein modification; protein glycosylation.</text>
</comment>
<evidence type="ECO:0000313" key="7">
    <source>
        <dbReference type="EMBL" id="KAL0490333.1"/>
    </source>
</evidence>
<dbReference type="PANTHER" id="PTHR11929">
    <property type="entry name" value="ALPHA- 1,3 -FUCOSYLTRANSFERASE"/>
    <property type="match status" value="1"/>
</dbReference>
<evidence type="ECO:0000256" key="1">
    <source>
        <dbReference type="ARBA" id="ARBA00004922"/>
    </source>
</evidence>
<comment type="caution">
    <text evidence="7">The sequence shown here is derived from an EMBL/GenBank/DDBJ whole genome shotgun (WGS) entry which is preliminary data.</text>
</comment>
<keyword evidence="5" id="KW-0472">Membrane</keyword>
<dbReference type="EMBL" id="JAOPGA020001667">
    <property type="protein sequence ID" value="KAL0490333.1"/>
    <property type="molecule type" value="Genomic_DNA"/>
</dbReference>
<gene>
    <name evidence="7" type="ORF">AKO1_006509</name>
</gene>
<dbReference type="Pfam" id="PF00852">
    <property type="entry name" value="Glyco_transf_10"/>
    <property type="match status" value="1"/>
</dbReference>
<evidence type="ECO:0000256" key="4">
    <source>
        <dbReference type="ARBA" id="ARBA00022679"/>
    </source>
</evidence>
<feature type="domain" description="Fucosyltransferase C-terminal" evidence="6">
    <location>
        <begin position="199"/>
        <end position="383"/>
    </location>
</feature>
<evidence type="ECO:0000256" key="2">
    <source>
        <dbReference type="ARBA" id="ARBA00008919"/>
    </source>
</evidence>
<dbReference type="PANTHER" id="PTHR11929:SF194">
    <property type="entry name" value="ALPHA-(1,3)-FUCOSYLTRANSFERASE 10"/>
    <property type="match status" value="1"/>
</dbReference>
<dbReference type="AlphaFoldDB" id="A0AAW2ZLU5"/>
<organism evidence="7 8">
    <name type="scientific">Acrasis kona</name>
    <dbReference type="NCBI Taxonomy" id="1008807"/>
    <lineage>
        <taxon>Eukaryota</taxon>
        <taxon>Discoba</taxon>
        <taxon>Heterolobosea</taxon>
        <taxon>Tetramitia</taxon>
        <taxon>Eutetramitia</taxon>
        <taxon>Acrasidae</taxon>
        <taxon>Acrasis</taxon>
    </lineage>
</organism>
<protein>
    <recommendedName>
        <fullName evidence="5">Fucosyltransferase</fullName>
        <ecNumber evidence="5">2.4.1.-</ecNumber>
    </recommendedName>
</protein>
<keyword evidence="8" id="KW-1185">Reference proteome</keyword>
<dbReference type="SUPFAM" id="SSF53756">
    <property type="entry name" value="UDP-Glycosyltransferase/glycogen phosphorylase"/>
    <property type="match status" value="1"/>
</dbReference>
<evidence type="ECO:0000256" key="5">
    <source>
        <dbReference type="RuleBase" id="RU003832"/>
    </source>
</evidence>
<dbReference type="InterPro" id="IPR001503">
    <property type="entry name" value="Glyco_trans_10"/>
</dbReference>
<keyword evidence="4 5" id="KW-0808">Transferase</keyword>
<dbReference type="EC" id="2.4.1.-" evidence="5"/>
<keyword evidence="3 5" id="KW-0328">Glycosyltransferase</keyword>
<dbReference type="GO" id="GO:0032580">
    <property type="term" value="C:Golgi cisterna membrane"/>
    <property type="evidence" value="ECO:0007669"/>
    <property type="project" value="UniProtKB-SubCell"/>
</dbReference>
<dbReference type="GO" id="GO:0046920">
    <property type="term" value="F:alpha-(1-&gt;3)-fucosyltransferase activity"/>
    <property type="evidence" value="ECO:0007669"/>
    <property type="project" value="TreeGrafter"/>
</dbReference>